<name>A0ABX5LX86_9GAMM</name>
<evidence type="ECO:0000256" key="1">
    <source>
        <dbReference type="ARBA" id="ARBA00023118"/>
    </source>
</evidence>
<dbReference type="Proteomes" id="UP000248090">
    <property type="component" value="Unassembled WGS sequence"/>
</dbReference>
<dbReference type="InterPro" id="IPR010147">
    <property type="entry name" value="CRISPR-assoc_prot_CasD"/>
</dbReference>
<accession>A0ABX5LX86</accession>
<dbReference type="NCBIfam" id="TIGR01868">
    <property type="entry name" value="casD_Cas5e"/>
    <property type="match status" value="1"/>
</dbReference>
<keyword evidence="1" id="KW-0051">Antiviral defense</keyword>
<gene>
    <name evidence="2" type="ORF">WH50_13045</name>
</gene>
<dbReference type="InterPro" id="IPR013422">
    <property type="entry name" value="CRISPR-assoc_prot_Cas5_N"/>
</dbReference>
<evidence type="ECO:0000313" key="2">
    <source>
        <dbReference type="EMBL" id="PXF30797.1"/>
    </source>
</evidence>
<dbReference type="Pfam" id="PF09704">
    <property type="entry name" value="Cas_Cas5d"/>
    <property type="match status" value="1"/>
</dbReference>
<proteinExistence type="predicted"/>
<keyword evidence="3" id="KW-1185">Reference proteome</keyword>
<dbReference type="InterPro" id="IPR021124">
    <property type="entry name" value="CRISPR-assoc_prot_Cas5"/>
</dbReference>
<dbReference type="CDD" id="cd09645">
    <property type="entry name" value="Cas5_I-E"/>
    <property type="match status" value="1"/>
</dbReference>
<dbReference type="RefSeq" id="WP_110187721.1">
    <property type="nucleotide sequence ID" value="NZ_CP177354.1"/>
</dbReference>
<organism evidence="2 3">
    <name type="scientific">Pokkaliibacter plantistimulans</name>
    <dbReference type="NCBI Taxonomy" id="1635171"/>
    <lineage>
        <taxon>Bacteria</taxon>
        <taxon>Pseudomonadati</taxon>
        <taxon>Pseudomonadota</taxon>
        <taxon>Gammaproteobacteria</taxon>
        <taxon>Oceanospirillales</taxon>
        <taxon>Balneatrichaceae</taxon>
        <taxon>Pokkaliibacter</taxon>
    </lineage>
</organism>
<dbReference type="Gene3D" id="3.30.70.2660">
    <property type="match status" value="1"/>
</dbReference>
<reference evidence="2 3" key="1">
    <citation type="submission" date="2015-03" db="EMBL/GenBank/DDBJ databases">
        <authorList>
            <person name="Krishnan R."/>
            <person name="Midha S."/>
            <person name="Patil P.B."/>
            <person name="Rameshkumar N."/>
        </authorList>
    </citation>
    <scope>NUCLEOTIDE SEQUENCE [LARGE SCALE GENOMIC DNA]</scope>
    <source>
        <strain evidence="2 3">L1E11</strain>
    </source>
</reference>
<dbReference type="NCBIfam" id="TIGR02593">
    <property type="entry name" value="CRISPR_cas5"/>
    <property type="match status" value="1"/>
</dbReference>
<dbReference type="EMBL" id="LAPT01000062">
    <property type="protein sequence ID" value="PXF30797.1"/>
    <property type="molecule type" value="Genomic_DNA"/>
</dbReference>
<evidence type="ECO:0000313" key="3">
    <source>
        <dbReference type="Proteomes" id="UP000248090"/>
    </source>
</evidence>
<sequence>MDYLVFRLYGPMASWGDIAVGESRHSHSGPTKAAVLGLVAAALGIRREEEATHLALNQRYALATAVRSKGQLLRDYHTVQAPDSVGKFRYRTRRDELVAGRERLGTVLSSREYRTDALAWVALRVSQHGERDGVPFTLADIAEALQQPRFSLYLGRKSCPLAAPLQPQLLQADGFYGAFAQYQPKPLQFERDEQQPLQAADDTPQLAAESTVEYNWEGELDDFRGEQAIDASALMTFTQHDQLLSRQRWQFAPRKVLRLYLTEGH</sequence>
<comment type="caution">
    <text evidence="2">The sequence shown here is derived from an EMBL/GenBank/DDBJ whole genome shotgun (WGS) entry which is preliminary data.</text>
</comment>
<protein>
    <submittedName>
        <fullName evidence="2">CRISPR-associated protein Cas5</fullName>
    </submittedName>
</protein>